<keyword evidence="3" id="KW-1185">Reference proteome</keyword>
<feature type="compositionally biased region" description="Polar residues" evidence="1">
    <location>
        <begin position="572"/>
        <end position="592"/>
    </location>
</feature>
<sequence>VPSHPHHICLPLLSRKALSTLQLWTRSLIVPSTMPVDRDWLAGLPEVEDASDWEATMDRNFMDFTRFGGGDLDSENVLVDDNDMFPMPDEARVATAGTPAYPEPAATNQVASAGNHGVQVAPPSKSSSSVDGSEATERLPESDAQSTVSSGVNSNSTERPHKGKRAEKKALPAVALVCHICEGTPTFSDLSHLLTHCSSRAHTKRHFDMKARGLTDESAANKLRTYKTWYEANQIGPMINRRLVEKDAKDRVRKMETAKRNSSNPPSKKRKMETKAPFTSSKQGKQVRNPATEQPRLPPALPLEPAPAFGNLASLPFHMDANSVSAASDSHPIQPSTSNTQLPEMASMATQGYEDLPIPGLESPNGSVFAPSENGVEYADVVEEEDERQPVLKGKYWPGMAIFDSASEKDRRRRNQRKDASVLQKMQRSSASIRTTMMVLDSNFDHSSDRDVYDEPSCDEATPSKKPSSAAKRKYTPRKSKGGTKAKNTSRVKPEPRTPRAARTNNLIAPQTSGPRRATRGSAARAQAEIARMAQNELEDRFEDPADSDNESLRPALKRSASDASQDRDTSARPSTAGISSDGNVSLSNNDVFQDPDVGSAAAMNHALGGHGHARFPRRNRVPLQALSRNGPPIASPNISSPTPSSKPMPLSFTGKENNSVFKQGMMGQHGQNMGGQGMMYSNMGMQGMPRTVWNGNVGGQNPYGYGYQSAFPDPMMFGSGAGAHPPSNLMQPQLNGMYHDDLQHNMFQPHAAVNDGQHWQHNGNDLAGNHGGQGLASLGPNWMGHASGASGYDDDQQTVHYHDN</sequence>
<feature type="compositionally biased region" description="Low complexity" evidence="1">
    <location>
        <begin position="146"/>
        <end position="157"/>
    </location>
</feature>
<reference evidence="2" key="1">
    <citation type="journal article" date="2021" name="Nat. Commun.">
        <title>Genetic determinants of endophytism in the Arabidopsis root mycobiome.</title>
        <authorList>
            <person name="Mesny F."/>
            <person name="Miyauchi S."/>
            <person name="Thiergart T."/>
            <person name="Pickel B."/>
            <person name="Atanasova L."/>
            <person name="Karlsson M."/>
            <person name="Huettel B."/>
            <person name="Barry K.W."/>
            <person name="Haridas S."/>
            <person name="Chen C."/>
            <person name="Bauer D."/>
            <person name="Andreopoulos W."/>
            <person name="Pangilinan J."/>
            <person name="LaButti K."/>
            <person name="Riley R."/>
            <person name="Lipzen A."/>
            <person name="Clum A."/>
            <person name="Drula E."/>
            <person name="Henrissat B."/>
            <person name="Kohler A."/>
            <person name="Grigoriev I.V."/>
            <person name="Martin F.M."/>
            <person name="Hacquard S."/>
        </authorList>
    </citation>
    <scope>NUCLEOTIDE SEQUENCE</scope>
    <source>
        <strain evidence="2">MPI-SDFR-AT-0117</strain>
    </source>
</reference>
<feature type="non-terminal residue" evidence="2">
    <location>
        <position position="805"/>
    </location>
</feature>
<feature type="compositionally biased region" description="Polar residues" evidence="1">
    <location>
        <begin position="277"/>
        <end position="292"/>
    </location>
</feature>
<evidence type="ECO:0000256" key="1">
    <source>
        <dbReference type="SAM" id="MobiDB-lite"/>
    </source>
</evidence>
<feature type="compositionally biased region" description="Basic and acidic residues" evidence="1">
    <location>
        <begin position="443"/>
        <end position="453"/>
    </location>
</feature>
<proteinExistence type="predicted"/>
<protein>
    <submittedName>
        <fullName evidence="2">Uncharacterized protein</fullName>
    </submittedName>
</protein>
<feature type="region of interest" description="Disordered" evidence="1">
    <location>
        <begin position="405"/>
        <end position="527"/>
    </location>
</feature>
<name>A0A9P9ACX6_9PEZI</name>
<feature type="compositionally biased region" description="Pro residues" evidence="1">
    <location>
        <begin position="296"/>
        <end position="305"/>
    </location>
</feature>
<accession>A0A9P9ACX6</accession>
<dbReference type="EMBL" id="JAGSXJ010000005">
    <property type="protein sequence ID" value="KAH6691564.1"/>
    <property type="molecule type" value="Genomic_DNA"/>
</dbReference>
<feature type="compositionally biased region" description="Basic residues" evidence="1">
    <location>
        <begin position="471"/>
        <end position="490"/>
    </location>
</feature>
<feature type="compositionally biased region" description="Polar residues" evidence="1">
    <location>
        <begin position="503"/>
        <end position="514"/>
    </location>
</feature>
<feature type="region of interest" description="Disordered" evidence="1">
    <location>
        <begin position="541"/>
        <end position="593"/>
    </location>
</feature>
<gene>
    <name evidence="2" type="ORF">F5X68DRAFT_252599</name>
</gene>
<dbReference type="OrthoDB" id="5428259at2759"/>
<comment type="caution">
    <text evidence="2">The sequence shown here is derived from an EMBL/GenBank/DDBJ whole genome shotgun (WGS) entry which is preliminary data.</text>
</comment>
<feature type="compositionally biased region" description="Polar residues" evidence="1">
    <location>
        <begin position="637"/>
        <end position="646"/>
    </location>
</feature>
<feature type="compositionally biased region" description="Acidic residues" evidence="1">
    <location>
        <begin position="541"/>
        <end position="550"/>
    </location>
</feature>
<evidence type="ECO:0000313" key="2">
    <source>
        <dbReference type="EMBL" id="KAH6691564.1"/>
    </source>
</evidence>
<feature type="compositionally biased region" description="Polar residues" evidence="1">
    <location>
        <begin position="424"/>
        <end position="435"/>
    </location>
</feature>
<dbReference type="AlphaFoldDB" id="A0A9P9ACX6"/>
<feature type="region of interest" description="Disordered" evidence="1">
    <location>
        <begin position="114"/>
        <end position="169"/>
    </location>
</feature>
<organism evidence="2 3">
    <name type="scientific">Plectosphaerella plurivora</name>
    <dbReference type="NCBI Taxonomy" id="936078"/>
    <lineage>
        <taxon>Eukaryota</taxon>
        <taxon>Fungi</taxon>
        <taxon>Dikarya</taxon>
        <taxon>Ascomycota</taxon>
        <taxon>Pezizomycotina</taxon>
        <taxon>Sordariomycetes</taxon>
        <taxon>Hypocreomycetidae</taxon>
        <taxon>Glomerellales</taxon>
        <taxon>Plectosphaerellaceae</taxon>
        <taxon>Plectosphaerella</taxon>
    </lineage>
</organism>
<evidence type="ECO:0000313" key="3">
    <source>
        <dbReference type="Proteomes" id="UP000770015"/>
    </source>
</evidence>
<feature type="region of interest" description="Disordered" evidence="1">
    <location>
        <begin position="628"/>
        <end position="657"/>
    </location>
</feature>
<feature type="region of interest" description="Disordered" evidence="1">
    <location>
        <begin position="251"/>
        <end position="305"/>
    </location>
</feature>
<dbReference type="Proteomes" id="UP000770015">
    <property type="component" value="Unassembled WGS sequence"/>
</dbReference>